<dbReference type="Proteomes" id="UP001498398">
    <property type="component" value="Unassembled WGS sequence"/>
</dbReference>
<evidence type="ECO:0000313" key="3">
    <source>
        <dbReference type="Proteomes" id="UP001498398"/>
    </source>
</evidence>
<name>A0ABR1J8E4_9AGAR</name>
<feature type="compositionally biased region" description="Polar residues" evidence="1">
    <location>
        <begin position="105"/>
        <end position="114"/>
    </location>
</feature>
<proteinExistence type="predicted"/>
<keyword evidence="3" id="KW-1185">Reference proteome</keyword>
<gene>
    <name evidence="2" type="ORF">VKT23_011493</name>
</gene>
<reference evidence="2 3" key="1">
    <citation type="submission" date="2024-01" db="EMBL/GenBank/DDBJ databases">
        <title>A draft genome for the cacao thread blight pathogen Marasmiellus scandens.</title>
        <authorList>
            <person name="Baruah I.K."/>
            <person name="Leung J."/>
            <person name="Bukari Y."/>
            <person name="Amoako-Attah I."/>
            <person name="Meinhardt L.W."/>
            <person name="Bailey B.A."/>
            <person name="Cohen S.P."/>
        </authorList>
    </citation>
    <scope>NUCLEOTIDE SEQUENCE [LARGE SCALE GENOMIC DNA]</scope>
    <source>
        <strain evidence="2 3">GH-19</strain>
    </source>
</reference>
<protein>
    <submittedName>
        <fullName evidence="2">Uncharacterized protein</fullName>
    </submittedName>
</protein>
<accession>A0ABR1J8E4</accession>
<feature type="region of interest" description="Disordered" evidence="1">
    <location>
        <begin position="77"/>
        <end position="114"/>
    </location>
</feature>
<sequence>MLVLASPTTWVNSDNPYIPIANPSTRPWVIKAGDVVGHIIDPSQLDNPSDPDKQAKIVTAMEAISIQIKGTLRAQDLANAGNSDVHTNPFHPEPETDTQEEQWGLKTSSTSDDL</sequence>
<evidence type="ECO:0000313" key="2">
    <source>
        <dbReference type="EMBL" id="KAK7453981.1"/>
    </source>
</evidence>
<organism evidence="2 3">
    <name type="scientific">Marasmiellus scandens</name>
    <dbReference type="NCBI Taxonomy" id="2682957"/>
    <lineage>
        <taxon>Eukaryota</taxon>
        <taxon>Fungi</taxon>
        <taxon>Dikarya</taxon>
        <taxon>Basidiomycota</taxon>
        <taxon>Agaricomycotina</taxon>
        <taxon>Agaricomycetes</taxon>
        <taxon>Agaricomycetidae</taxon>
        <taxon>Agaricales</taxon>
        <taxon>Marasmiineae</taxon>
        <taxon>Omphalotaceae</taxon>
        <taxon>Marasmiellus</taxon>
    </lineage>
</organism>
<comment type="caution">
    <text evidence="2">The sequence shown here is derived from an EMBL/GenBank/DDBJ whole genome shotgun (WGS) entry which is preliminary data.</text>
</comment>
<dbReference type="EMBL" id="JBANRG010000025">
    <property type="protein sequence ID" value="KAK7453981.1"/>
    <property type="molecule type" value="Genomic_DNA"/>
</dbReference>
<evidence type="ECO:0000256" key="1">
    <source>
        <dbReference type="SAM" id="MobiDB-lite"/>
    </source>
</evidence>